<dbReference type="InterPro" id="IPR017275">
    <property type="entry name" value="Transcription_factor_FapR"/>
</dbReference>
<keyword evidence="4" id="KW-0805">Transcription regulation</keyword>
<dbReference type="OrthoDB" id="1706183at2"/>
<dbReference type="Gene3D" id="1.10.10.10">
    <property type="entry name" value="Winged helix-like DNA-binding domain superfamily/Winged helix DNA-binding domain"/>
    <property type="match status" value="1"/>
</dbReference>
<keyword evidence="1" id="KW-0678">Repressor</keyword>
<keyword evidence="6" id="KW-0238">DNA-binding</keyword>
<dbReference type="EMBL" id="LOED01000013">
    <property type="protein sequence ID" value="KXG77225.1"/>
    <property type="molecule type" value="Genomic_DNA"/>
</dbReference>
<dbReference type="RefSeq" id="WP_066353229.1">
    <property type="nucleotide sequence ID" value="NZ_LOED01000013.1"/>
</dbReference>
<dbReference type="GO" id="GO:0045717">
    <property type="term" value="P:negative regulation of fatty acid biosynthetic process"/>
    <property type="evidence" value="ECO:0007669"/>
    <property type="project" value="InterPro"/>
</dbReference>
<dbReference type="InterPro" id="IPR029069">
    <property type="entry name" value="HotDog_dom_sf"/>
</dbReference>
<evidence type="ECO:0000256" key="6">
    <source>
        <dbReference type="ARBA" id="ARBA00023125"/>
    </source>
</evidence>
<dbReference type="SUPFAM" id="SSF54637">
    <property type="entry name" value="Thioesterase/thiol ester dehydrase-isomerase"/>
    <property type="match status" value="1"/>
</dbReference>
<gene>
    <name evidence="11" type="primary">fapR</name>
    <name evidence="11" type="ORF">AN618_12540</name>
</gene>
<feature type="domain" description="HTH deoR-type" evidence="10">
    <location>
        <begin position="11"/>
        <end position="52"/>
    </location>
</feature>
<feature type="domain" description="Thioesterase" evidence="9">
    <location>
        <begin position="122"/>
        <end position="172"/>
    </location>
</feature>
<accession>A0A140L9K0</accession>
<dbReference type="SUPFAM" id="SSF46785">
    <property type="entry name" value="Winged helix' DNA-binding domain"/>
    <property type="match status" value="1"/>
</dbReference>
<dbReference type="InterPro" id="IPR006683">
    <property type="entry name" value="Thioestr_dom"/>
</dbReference>
<keyword evidence="2" id="KW-0444">Lipid biosynthesis</keyword>
<name>A0A140L9K0_9FIRM</name>
<comment type="caution">
    <text evidence="11">The sequence shown here is derived from an EMBL/GenBank/DDBJ whole genome shotgun (WGS) entry which is preliminary data.</text>
</comment>
<evidence type="ECO:0000259" key="9">
    <source>
        <dbReference type="Pfam" id="PF03061"/>
    </source>
</evidence>
<dbReference type="STRING" id="520764.AN618_12540"/>
<dbReference type="GO" id="GO:0003700">
    <property type="term" value="F:DNA-binding transcription factor activity"/>
    <property type="evidence" value="ECO:0007669"/>
    <property type="project" value="InterPro"/>
</dbReference>
<keyword evidence="12" id="KW-1185">Reference proteome</keyword>
<dbReference type="InParanoid" id="A0A140L9K0"/>
<reference evidence="11 12" key="1">
    <citation type="submission" date="2015-12" db="EMBL/GenBank/DDBJ databases">
        <title>Draft genome sequnece of Fervidicola ferrireducens strain Y170.</title>
        <authorList>
            <person name="Patel B.K."/>
        </authorList>
    </citation>
    <scope>NUCLEOTIDE SEQUENCE [LARGE SCALE GENOMIC DNA]</scope>
    <source>
        <strain evidence="11 12">Y170</strain>
    </source>
</reference>
<dbReference type="NCBIfam" id="NF003359">
    <property type="entry name" value="PRK04424.1"/>
    <property type="match status" value="1"/>
</dbReference>
<keyword evidence="8" id="KW-0804">Transcription</keyword>
<proteinExistence type="predicted"/>
<keyword evidence="5" id="KW-0443">Lipid metabolism</keyword>
<evidence type="ECO:0000256" key="1">
    <source>
        <dbReference type="ARBA" id="ARBA00022491"/>
    </source>
</evidence>
<evidence type="ECO:0000259" key="10">
    <source>
        <dbReference type="Pfam" id="PF08220"/>
    </source>
</evidence>
<protein>
    <submittedName>
        <fullName evidence="11">Transcription factor FapR</fullName>
    </submittedName>
</protein>
<dbReference type="GO" id="GO:0003677">
    <property type="term" value="F:DNA binding"/>
    <property type="evidence" value="ECO:0007669"/>
    <property type="project" value="UniProtKB-KW"/>
</dbReference>
<dbReference type="PIRSF" id="PIRSF037733">
    <property type="entry name" value="Transcription_factor_FapR"/>
    <property type="match status" value="1"/>
</dbReference>
<evidence type="ECO:0000313" key="12">
    <source>
        <dbReference type="Proteomes" id="UP000070427"/>
    </source>
</evidence>
<dbReference type="PATRIC" id="fig|520764.3.peg.1295"/>
<sequence length="191" mass="21595">MSKKGLSKKERQKELQNLLAEDPFLTDEELAEKFKVSVQTIRLDRMELKIPELRERIKAVAQENYAKVKSIGIKEIIGELVDLELGKRGISILETTEEMAFEKTKIVRGEFIFAQANSLAIAVIDADVALTGVANIKYKSPVFAGQKLIAKAEVTRVRQNKHFVFVRVYERQKEVFRGKFILVSLDGGVSV</sequence>
<dbReference type="InterPro" id="IPR036390">
    <property type="entry name" value="WH_DNA-bd_sf"/>
</dbReference>
<dbReference type="FunCoup" id="A0A140L9K0">
    <property type="interactions" value="13"/>
</dbReference>
<organism evidence="11 12">
    <name type="scientific">Fervidicola ferrireducens</name>
    <dbReference type="NCBI Taxonomy" id="520764"/>
    <lineage>
        <taxon>Bacteria</taxon>
        <taxon>Bacillati</taxon>
        <taxon>Bacillota</taxon>
        <taxon>Clostridia</taxon>
        <taxon>Thermosediminibacterales</taxon>
        <taxon>Thermosediminibacteraceae</taxon>
        <taxon>Fervidicola</taxon>
    </lineage>
</organism>
<dbReference type="Pfam" id="PF03061">
    <property type="entry name" value="4HBT"/>
    <property type="match status" value="1"/>
</dbReference>
<evidence type="ECO:0000256" key="3">
    <source>
        <dbReference type="ARBA" id="ARBA00022832"/>
    </source>
</evidence>
<evidence type="ECO:0000256" key="4">
    <source>
        <dbReference type="ARBA" id="ARBA00023015"/>
    </source>
</evidence>
<dbReference type="Pfam" id="PF08220">
    <property type="entry name" value="HTH_DeoR"/>
    <property type="match status" value="1"/>
</dbReference>
<dbReference type="CDD" id="cd03440">
    <property type="entry name" value="hot_dog"/>
    <property type="match status" value="1"/>
</dbReference>
<evidence type="ECO:0000256" key="7">
    <source>
        <dbReference type="ARBA" id="ARBA00023160"/>
    </source>
</evidence>
<dbReference type="GO" id="GO:0006633">
    <property type="term" value="P:fatty acid biosynthetic process"/>
    <property type="evidence" value="ECO:0007669"/>
    <property type="project" value="UniProtKB-KW"/>
</dbReference>
<evidence type="ECO:0000256" key="8">
    <source>
        <dbReference type="ARBA" id="ARBA00023163"/>
    </source>
</evidence>
<dbReference type="Gene3D" id="3.10.129.10">
    <property type="entry name" value="Hotdog Thioesterase"/>
    <property type="match status" value="1"/>
</dbReference>
<dbReference type="InterPro" id="IPR036388">
    <property type="entry name" value="WH-like_DNA-bd_sf"/>
</dbReference>
<evidence type="ECO:0000313" key="11">
    <source>
        <dbReference type="EMBL" id="KXG77225.1"/>
    </source>
</evidence>
<keyword evidence="7" id="KW-0275">Fatty acid biosynthesis</keyword>
<evidence type="ECO:0000256" key="5">
    <source>
        <dbReference type="ARBA" id="ARBA00023098"/>
    </source>
</evidence>
<dbReference type="GO" id="GO:0045892">
    <property type="term" value="P:negative regulation of DNA-templated transcription"/>
    <property type="evidence" value="ECO:0007669"/>
    <property type="project" value="InterPro"/>
</dbReference>
<keyword evidence="3" id="KW-0276">Fatty acid metabolism</keyword>
<dbReference type="InterPro" id="IPR001034">
    <property type="entry name" value="DeoR_HTH"/>
</dbReference>
<dbReference type="AlphaFoldDB" id="A0A140L9K0"/>
<evidence type="ECO:0000256" key="2">
    <source>
        <dbReference type="ARBA" id="ARBA00022516"/>
    </source>
</evidence>
<dbReference type="Proteomes" id="UP000070427">
    <property type="component" value="Unassembled WGS sequence"/>
</dbReference>